<reference evidence="4" key="1">
    <citation type="submission" date="2022-04" db="EMBL/GenBank/DDBJ databases">
        <title>A functionally conserved STORR gene fusion in Papaver species that diverged 16.8 million years ago.</title>
        <authorList>
            <person name="Catania T."/>
        </authorList>
    </citation>
    <scope>NUCLEOTIDE SEQUENCE</scope>
    <source>
        <strain evidence="4">S-188037</strain>
    </source>
</reference>
<evidence type="ECO:0000256" key="3">
    <source>
        <dbReference type="RuleBase" id="RU003876"/>
    </source>
</evidence>
<evidence type="ECO:0000313" key="5">
    <source>
        <dbReference type="Proteomes" id="UP001202328"/>
    </source>
</evidence>
<proteinExistence type="inferred from homology"/>
<dbReference type="PANTHER" id="PTHR11875">
    <property type="entry name" value="TESTIS-SPECIFIC Y-ENCODED PROTEIN"/>
    <property type="match status" value="1"/>
</dbReference>
<sequence>MLTRKGLTGAYQGKKLDATLSKLKEISDLLQKAEQQAYKKKYPMKTEQQLVLVKRERIVHKECERSRRQLYNQRSEIIKSIPCFWLIAFSSDYALHHLLSREDRKIFRFLNSVNVEESEDEEGVISGYTITLKFDENPYFENEILEKTISYTVMSINEYTDAKVKIGVSDIHWKEGMVSELIKKDLWPDAGRYFVYGNLDDGNKVDLYAIDKTARYTSPLPTVFI</sequence>
<gene>
    <name evidence="4" type="ORF">MKW98_011403</name>
</gene>
<organism evidence="4 5">
    <name type="scientific">Papaver atlanticum</name>
    <dbReference type="NCBI Taxonomy" id="357466"/>
    <lineage>
        <taxon>Eukaryota</taxon>
        <taxon>Viridiplantae</taxon>
        <taxon>Streptophyta</taxon>
        <taxon>Embryophyta</taxon>
        <taxon>Tracheophyta</taxon>
        <taxon>Spermatophyta</taxon>
        <taxon>Magnoliopsida</taxon>
        <taxon>Ranunculales</taxon>
        <taxon>Papaveraceae</taxon>
        <taxon>Papaveroideae</taxon>
        <taxon>Papaver</taxon>
    </lineage>
</organism>
<dbReference type="GO" id="GO:0006334">
    <property type="term" value="P:nucleosome assembly"/>
    <property type="evidence" value="ECO:0007669"/>
    <property type="project" value="InterPro"/>
</dbReference>
<keyword evidence="5" id="KW-1185">Reference proteome</keyword>
<accession>A0AAD4XML2</accession>
<dbReference type="GO" id="GO:0042393">
    <property type="term" value="F:histone binding"/>
    <property type="evidence" value="ECO:0007669"/>
    <property type="project" value="UniProtKB-ARBA"/>
</dbReference>
<dbReference type="Proteomes" id="UP001202328">
    <property type="component" value="Unassembled WGS sequence"/>
</dbReference>
<name>A0AAD4XML2_9MAGN</name>
<evidence type="ECO:0000256" key="1">
    <source>
        <dbReference type="ARBA" id="ARBA00009947"/>
    </source>
</evidence>
<protein>
    <submittedName>
        <fullName evidence="4">Uncharacterized protein</fullName>
    </submittedName>
</protein>
<dbReference type="AlphaFoldDB" id="A0AAD4XML2"/>
<dbReference type="InterPro" id="IPR002164">
    <property type="entry name" value="NAP_family"/>
</dbReference>
<keyword evidence="2" id="KW-0143">Chaperone</keyword>
<comment type="caution">
    <text evidence="4">The sequence shown here is derived from an EMBL/GenBank/DDBJ whole genome shotgun (WGS) entry which is preliminary data.</text>
</comment>
<evidence type="ECO:0000256" key="2">
    <source>
        <dbReference type="ARBA" id="ARBA00023186"/>
    </source>
</evidence>
<evidence type="ECO:0000313" key="4">
    <source>
        <dbReference type="EMBL" id="KAI3933989.1"/>
    </source>
</evidence>
<dbReference type="GO" id="GO:0000724">
    <property type="term" value="P:double-strand break repair via homologous recombination"/>
    <property type="evidence" value="ECO:0007669"/>
    <property type="project" value="UniProtKB-ARBA"/>
</dbReference>
<dbReference type="InterPro" id="IPR037231">
    <property type="entry name" value="NAP-like_sf"/>
</dbReference>
<dbReference type="Pfam" id="PF00956">
    <property type="entry name" value="NAP"/>
    <property type="match status" value="1"/>
</dbReference>
<dbReference type="Gene3D" id="3.30.1120.90">
    <property type="entry name" value="Nucleosome assembly protein"/>
    <property type="match status" value="1"/>
</dbReference>
<dbReference type="SUPFAM" id="SSF143113">
    <property type="entry name" value="NAP-like"/>
    <property type="match status" value="1"/>
</dbReference>
<comment type="similarity">
    <text evidence="1 3">Belongs to the nucleosome assembly protein (NAP) family.</text>
</comment>
<dbReference type="EMBL" id="JAJJMB010006700">
    <property type="protein sequence ID" value="KAI3933989.1"/>
    <property type="molecule type" value="Genomic_DNA"/>
</dbReference>
<dbReference type="GO" id="GO:0005634">
    <property type="term" value="C:nucleus"/>
    <property type="evidence" value="ECO:0007669"/>
    <property type="project" value="InterPro"/>
</dbReference>